<organism evidence="3 4">
    <name type="scientific">Pseudomonas putida</name>
    <name type="common">Arthrobacter siderocapsulatus</name>
    <dbReference type="NCBI Taxonomy" id="303"/>
    <lineage>
        <taxon>Bacteria</taxon>
        <taxon>Pseudomonadati</taxon>
        <taxon>Pseudomonadota</taxon>
        <taxon>Gammaproteobacteria</taxon>
        <taxon>Pseudomonadales</taxon>
        <taxon>Pseudomonadaceae</taxon>
        <taxon>Pseudomonas</taxon>
    </lineage>
</organism>
<protein>
    <submittedName>
        <fullName evidence="3">Lambda phage terminase A</fullName>
    </submittedName>
</protein>
<sequence>MQNETLPQSISADCRVKAFADRVLAGSIIAGPAVRNAARRHLLDLETGYERGLIWNAEAAQRAIGFFEDVLRLNGGDFEGLPFRLAPWQAFIVGSLFGWYTDDGYRRFRQAYIETAKGSGKSPLVGGIGLYGLVADGEQRAEVYAAATKKDQAQILFRDAVAMVNMAPHLAGRLIQSGRDEKVWNLFYPATNSFFRPISSDDGQSGPRPHVALIDELHEHKTASAVNMMRAGTKFRRRALIVMITNSGSDKGSVCGQYHDLGVRICEGKEHNDAFFAFICSLDKGDDPFKDEACWPKVNPSLDFILEGQTDGIPGRKYLREQVAEAKGLPAKEAVVRRLNFCEWTQATSPWLSWEIWTGAAERVPMRVLRNRPCVGGLDLASTTDLTAFVLMFSPMPYDPHWRSLSYFWIPDDDLLGREKRDRVPYLQWVKEGHLETTPGRAISKLHVLRRLQTICDYFDVRRIAYDRWRIEDLLQLMTDNAITLPELKPFGQGFKDMGPAVDEFERRLLGRKADPAQPPDVIELDPEDYEVVSEVTTSTEVVETLLHDDNPVMTWNAGNAVIVFDPANNRKVDKSKATGRIDGIVAAVMAVGISGDISEASGTSVYDEGVGI</sequence>
<dbReference type="InterPro" id="IPR005021">
    <property type="entry name" value="Terminase_largesu-like"/>
</dbReference>
<feature type="domain" description="Terminase large subunit-like ATPase" evidence="1">
    <location>
        <begin position="87"/>
        <end position="258"/>
    </location>
</feature>
<dbReference type="EMBL" id="AP022227">
    <property type="protein sequence ID" value="BBT38922.1"/>
    <property type="molecule type" value="Genomic_DNA"/>
</dbReference>
<dbReference type="RefSeq" id="WP_182817570.1">
    <property type="nucleotide sequence ID" value="NZ_AP022227.1"/>
</dbReference>
<dbReference type="InterPro" id="IPR046462">
    <property type="entry name" value="TerL_nuclease"/>
</dbReference>
<feature type="domain" description="Terminase large subunit-like endonuclease" evidence="2">
    <location>
        <begin position="545"/>
        <end position="593"/>
    </location>
</feature>
<evidence type="ECO:0000259" key="2">
    <source>
        <dbReference type="Pfam" id="PF20441"/>
    </source>
</evidence>
<reference evidence="3 4" key="1">
    <citation type="submission" date="2019-12" db="EMBL/GenBank/DDBJ databases">
        <title>complete genome sequences of Pseudomonas putida str. WP8-W18-CRE-01 isolated from wastewater treatment plant effluent.</title>
        <authorList>
            <person name="Sekizuka T."/>
            <person name="Itokawa K."/>
            <person name="Yatsu K."/>
            <person name="Inamine Y."/>
            <person name="Kuroda M."/>
        </authorList>
    </citation>
    <scope>NUCLEOTIDE SEQUENCE [LARGE SCALE GENOMIC DNA]</scope>
    <source>
        <strain evidence="3 4">WP8-W18-CRE-01</strain>
    </source>
</reference>
<dbReference type="PANTHER" id="PTHR41287">
    <property type="match status" value="1"/>
</dbReference>
<dbReference type="InterPro" id="IPR027417">
    <property type="entry name" value="P-loop_NTPase"/>
</dbReference>
<gene>
    <name evidence="3" type="primary">A</name>
    <name evidence="3" type="ORF">WP8W18C01_12630</name>
</gene>
<dbReference type="Pfam" id="PF03354">
    <property type="entry name" value="TerL_ATPase"/>
    <property type="match status" value="1"/>
</dbReference>
<evidence type="ECO:0000313" key="3">
    <source>
        <dbReference type="EMBL" id="BBT38922.1"/>
    </source>
</evidence>
<dbReference type="Gene3D" id="3.40.50.300">
    <property type="entry name" value="P-loop containing nucleotide triphosphate hydrolases"/>
    <property type="match status" value="1"/>
</dbReference>
<dbReference type="Pfam" id="PF20441">
    <property type="entry name" value="TerL_nuclease"/>
    <property type="match status" value="2"/>
</dbReference>
<dbReference type="Proteomes" id="UP000515680">
    <property type="component" value="Chromosome"/>
</dbReference>
<feature type="domain" description="Terminase large subunit-like endonuclease" evidence="2">
    <location>
        <begin position="271"/>
        <end position="507"/>
    </location>
</feature>
<evidence type="ECO:0000313" key="4">
    <source>
        <dbReference type="Proteomes" id="UP000515680"/>
    </source>
</evidence>
<dbReference type="AlphaFoldDB" id="A0A6S5TQD1"/>
<dbReference type="GO" id="GO:0004519">
    <property type="term" value="F:endonuclease activity"/>
    <property type="evidence" value="ECO:0007669"/>
    <property type="project" value="InterPro"/>
</dbReference>
<proteinExistence type="predicted"/>
<evidence type="ECO:0000259" key="1">
    <source>
        <dbReference type="Pfam" id="PF03354"/>
    </source>
</evidence>
<dbReference type="InterPro" id="IPR046461">
    <property type="entry name" value="TerL_ATPase"/>
</dbReference>
<dbReference type="PANTHER" id="PTHR41287:SF1">
    <property type="entry name" value="PROTEIN YMFN"/>
    <property type="match status" value="1"/>
</dbReference>
<accession>A0A6S5TQD1</accession>
<name>A0A6S5TQD1_PSEPU</name>